<accession>W0SIA2</accession>
<sequence length="324" mass="35166">MKQKILVAREVFPEVLERLRQHFEVDDNQADAILGVEGLKVRLADKAGALTAATDPVTADVIAAAPALKAICNFAVGYNNIDLAACSRAGVMATNTPGVLDDTTADLAWALLMATARRLPAAERWLRNGEWQGWQFIQWLGSDVHHATLGILGMGRIGQAVARRALGFDMKVIYHNRTRLPADKEDACRARFVDRDTLLRESDFLVLLLPYSPESHHTIGAAELALMKPTAHLINVARGGIVDDEALISALRQRRLAGAGIDVFEGEPKYNPGFLELDNVALTPHIGSSSRATRMAMAMRAADNLIAALSGQRPPNLLNPEVMG</sequence>
<keyword evidence="8" id="KW-1185">Reference proteome</keyword>
<feature type="domain" description="D-isomer specific 2-hydroxyacid dehydrogenase NAD-binding" evidence="6">
    <location>
        <begin position="110"/>
        <end position="287"/>
    </location>
</feature>
<dbReference type="InterPro" id="IPR036291">
    <property type="entry name" value="NAD(P)-bd_dom_sf"/>
</dbReference>
<dbReference type="InterPro" id="IPR050223">
    <property type="entry name" value="D-isomer_2-hydroxyacid_DH"/>
</dbReference>
<dbReference type="AlphaFoldDB" id="W0SIA2"/>
<dbReference type="InterPro" id="IPR006139">
    <property type="entry name" value="D-isomer_2_OHA_DH_cat_dom"/>
</dbReference>
<proteinExistence type="inferred from homology"/>
<dbReference type="PANTHER" id="PTHR10996:SF283">
    <property type="entry name" value="GLYOXYLATE_HYDROXYPYRUVATE REDUCTASE B"/>
    <property type="match status" value="1"/>
</dbReference>
<dbReference type="STRING" id="1223802.SUTH_02896"/>
<dbReference type="FunFam" id="3.40.50.720:FF:000203">
    <property type="entry name" value="D-3-phosphoglycerate dehydrogenase (SerA)"/>
    <property type="match status" value="1"/>
</dbReference>
<dbReference type="EMBL" id="AP012547">
    <property type="protein sequence ID" value="BAO30675.1"/>
    <property type="molecule type" value="Genomic_DNA"/>
</dbReference>
<dbReference type="CDD" id="cd05301">
    <property type="entry name" value="GDH"/>
    <property type="match status" value="1"/>
</dbReference>
<evidence type="ECO:0000256" key="1">
    <source>
        <dbReference type="ARBA" id="ARBA00005854"/>
    </source>
</evidence>
<dbReference type="SUPFAM" id="SSF52283">
    <property type="entry name" value="Formate/glycerate dehydrogenase catalytic domain-like"/>
    <property type="match status" value="1"/>
</dbReference>
<dbReference type="SUPFAM" id="SSF51735">
    <property type="entry name" value="NAD(P)-binding Rossmann-fold domains"/>
    <property type="match status" value="1"/>
</dbReference>
<protein>
    <submittedName>
        <fullName evidence="7">Dehydrogenase oxidoreductase</fullName>
    </submittedName>
</protein>
<dbReference type="Pfam" id="PF02826">
    <property type="entry name" value="2-Hacid_dh_C"/>
    <property type="match status" value="1"/>
</dbReference>
<dbReference type="InterPro" id="IPR006140">
    <property type="entry name" value="D-isomer_DH_NAD-bd"/>
</dbReference>
<evidence type="ECO:0000259" key="6">
    <source>
        <dbReference type="Pfam" id="PF02826"/>
    </source>
</evidence>
<dbReference type="Pfam" id="PF00389">
    <property type="entry name" value="2-Hacid_dh"/>
    <property type="match status" value="1"/>
</dbReference>
<evidence type="ECO:0000313" key="7">
    <source>
        <dbReference type="EMBL" id="BAO30675.1"/>
    </source>
</evidence>
<dbReference type="InterPro" id="IPR029752">
    <property type="entry name" value="D-isomer_DH_CS1"/>
</dbReference>
<evidence type="ECO:0000256" key="4">
    <source>
        <dbReference type="RuleBase" id="RU003719"/>
    </source>
</evidence>
<dbReference type="PANTHER" id="PTHR10996">
    <property type="entry name" value="2-HYDROXYACID DEHYDROGENASE-RELATED"/>
    <property type="match status" value="1"/>
</dbReference>
<comment type="similarity">
    <text evidence="1 4">Belongs to the D-isomer specific 2-hydroxyacid dehydrogenase family.</text>
</comment>
<evidence type="ECO:0000256" key="2">
    <source>
        <dbReference type="ARBA" id="ARBA00023002"/>
    </source>
</evidence>
<keyword evidence="3" id="KW-0520">NAD</keyword>
<dbReference type="GO" id="GO:0005829">
    <property type="term" value="C:cytosol"/>
    <property type="evidence" value="ECO:0007669"/>
    <property type="project" value="TreeGrafter"/>
</dbReference>
<dbReference type="OrthoDB" id="9805416at2"/>
<keyword evidence="2 4" id="KW-0560">Oxidoreductase</keyword>
<evidence type="ECO:0000256" key="3">
    <source>
        <dbReference type="ARBA" id="ARBA00023027"/>
    </source>
</evidence>
<dbReference type="KEGG" id="shd:SUTH_02896"/>
<reference evidence="7 8" key="1">
    <citation type="journal article" date="2014" name="Syst. Appl. Microbiol.">
        <title>Complete genomes of freshwater sulfur oxidizers Sulfuricella denitrificans skB26 and Sulfuritalea hydrogenivorans sk43H: genetic insights into the sulfur oxidation pathway of betaproteobacteria.</title>
        <authorList>
            <person name="Watanabe T."/>
            <person name="Kojima H."/>
            <person name="Fukui M."/>
        </authorList>
    </citation>
    <scope>NUCLEOTIDE SEQUENCE [LARGE SCALE GENOMIC DNA]</scope>
    <source>
        <strain evidence="7">DSM22779</strain>
    </source>
</reference>
<evidence type="ECO:0000259" key="5">
    <source>
        <dbReference type="Pfam" id="PF00389"/>
    </source>
</evidence>
<feature type="domain" description="D-isomer specific 2-hydroxyacid dehydrogenase catalytic" evidence="5">
    <location>
        <begin position="5"/>
        <end position="319"/>
    </location>
</feature>
<gene>
    <name evidence="7" type="ORF">SUTH_02896</name>
</gene>
<dbReference type="HOGENOM" id="CLU_019796_1_2_4"/>
<organism evidence="7 8">
    <name type="scientific">Sulfuritalea hydrogenivorans sk43H</name>
    <dbReference type="NCBI Taxonomy" id="1223802"/>
    <lineage>
        <taxon>Bacteria</taxon>
        <taxon>Pseudomonadati</taxon>
        <taxon>Pseudomonadota</taxon>
        <taxon>Betaproteobacteria</taxon>
        <taxon>Nitrosomonadales</taxon>
        <taxon>Sterolibacteriaceae</taxon>
        <taxon>Sulfuritalea</taxon>
    </lineage>
</organism>
<dbReference type="GO" id="GO:0030267">
    <property type="term" value="F:glyoxylate reductase (NADPH) activity"/>
    <property type="evidence" value="ECO:0007669"/>
    <property type="project" value="TreeGrafter"/>
</dbReference>
<dbReference type="Gene3D" id="3.40.50.720">
    <property type="entry name" value="NAD(P)-binding Rossmann-like Domain"/>
    <property type="match status" value="2"/>
</dbReference>
<dbReference type="PROSITE" id="PS00065">
    <property type="entry name" value="D_2_HYDROXYACID_DH_1"/>
    <property type="match status" value="1"/>
</dbReference>
<name>W0SIA2_9PROT</name>
<dbReference type="Proteomes" id="UP000031637">
    <property type="component" value="Chromosome"/>
</dbReference>
<dbReference type="GO" id="GO:0051287">
    <property type="term" value="F:NAD binding"/>
    <property type="evidence" value="ECO:0007669"/>
    <property type="project" value="InterPro"/>
</dbReference>
<dbReference type="GO" id="GO:0016618">
    <property type="term" value="F:hydroxypyruvate reductase [NAD(P)H] activity"/>
    <property type="evidence" value="ECO:0007669"/>
    <property type="project" value="TreeGrafter"/>
</dbReference>
<evidence type="ECO:0000313" key="8">
    <source>
        <dbReference type="Proteomes" id="UP000031637"/>
    </source>
</evidence>